<dbReference type="SUPFAM" id="SSF51679">
    <property type="entry name" value="Bacterial luciferase-like"/>
    <property type="match status" value="1"/>
</dbReference>
<evidence type="ECO:0000259" key="6">
    <source>
        <dbReference type="Pfam" id="PF00296"/>
    </source>
</evidence>
<dbReference type="RefSeq" id="WP_250081439.1">
    <property type="nucleotide sequence ID" value="NZ_JAMJPJ010000012.1"/>
</dbReference>
<evidence type="ECO:0000313" key="8">
    <source>
        <dbReference type="Proteomes" id="UP001165308"/>
    </source>
</evidence>
<dbReference type="InterPro" id="IPR011251">
    <property type="entry name" value="Luciferase-like_dom"/>
</dbReference>
<organism evidence="7 8">
    <name type="scientific">Halomonas llamarensis</name>
    <dbReference type="NCBI Taxonomy" id="2945104"/>
    <lineage>
        <taxon>Bacteria</taxon>
        <taxon>Pseudomonadati</taxon>
        <taxon>Pseudomonadota</taxon>
        <taxon>Gammaproteobacteria</taxon>
        <taxon>Oceanospirillales</taxon>
        <taxon>Halomonadaceae</taxon>
        <taxon>Halomonas</taxon>
    </lineage>
</organism>
<evidence type="ECO:0000256" key="3">
    <source>
        <dbReference type="ARBA" id="ARBA00023002"/>
    </source>
</evidence>
<gene>
    <name evidence="7" type="ORF">M8006_09165</name>
</gene>
<evidence type="ECO:0000256" key="1">
    <source>
        <dbReference type="ARBA" id="ARBA00022630"/>
    </source>
</evidence>
<evidence type="ECO:0000256" key="5">
    <source>
        <dbReference type="ARBA" id="ARBA00033748"/>
    </source>
</evidence>
<keyword evidence="3" id="KW-0560">Oxidoreductase</keyword>
<comment type="caution">
    <text evidence="7">The sequence shown here is derived from an EMBL/GenBank/DDBJ whole genome shotgun (WGS) entry which is preliminary data.</text>
</comment>
<sequence length="447" mass="49362">MSGNQRSIVLLAMPSIHSGAWRYPGAQPDFQSSFEQMKWFAQILEQGCFDGLFLPDSLAVRAAPIEALARGHSVATLDPLTLLPALAAVTQHIGLIATASTTYNEPYMLARRLASLDIISGGRAGWNLVTSSNPNEAANFGVEQHMEHSARYRRAREFCSVMDGLWESWDEDAFCRDAVSGFFFDPSKMHALDHRGPHFSVRGPLNVERPVQTRPVVVQAGASEAGRQVAAETAEVVFTYQTDLPAARQFYADMQRRARAAGRQSALKIIPAVFVVLGDTLEQAQEKRHQLDQLVDDESSLATLSIALGHDISQYDENGPLPEIPESNASKSGRDRVIQLARRENLSIIALARRVCGYQGLEMVGTATMVVDQMQQWFEGGAADGFNIMFSHLPGGATEFVEQVVPELQRRGLLRRRYEGRSFRENLGLETPPHGYSRRCANGSDCE</sequence>
<keyword evidence="1" id="KW-0285">Flavoprotein</keyword>
<dbReference type="NCBIfam" id="TIGR03860">
    <property type="entry name" value="FMN_nitrolo"/>
    <property type="match status" value="1"/>
</dbReference>
<dbReference type="PANTHER" id="PTHR30011">
    <property type="entry name" value="ALKANESULFONATE MONOOXYGENASE-RELATED"/>
    <property type="match status" value="1"/>
</dbReference>
<dbReference type="Gene3D" id="3.20.20.30">
    <property type="entry name" value="Luciferase-like domain"/>
    <property type="match status" value="1"/>
</dbReference>
<dbReference type="PANTHER" id="PTHR30011:SF16">
    <property type="entry name" value="C2H2 FINGER DOMAIN TRANSCRIPTION FACTOR (EUROFUNG)-RELATED"/>
    <property type="match status" value="1"/>
</dbReference>
<keyword evidence="2" id="KW-0288">FMN</keyword>
<dbReference type="InterPro" id="IPR016215">
    <property type="entry name" value="NTA_MOA"/>
</dbReference>
<name>A0ABT0SQN8_9GAMM</name>
<dbReference type="CDD" id="cd01095">
    <property type="entry name" value="Nitrilotriacetate_monoxgenase"/>
    <property type="match status" value="1"/>
</dbReference>
<dbReference type="Pfam" id="PF00296">
    <property type="entry name" value="Bac_luciferase"/>
    <property type="match status" value="1"/>
</dbReference>
<dbReference type="EMBL" id="JAMJPJ010000012">
    <property type="protein sequence ID" value="MCL7930147.1"/>
    <property type="molecule type" value="Genomic_DNA"/>
</dbReference>
<evidence type="ECO:0000313" key="7">
    <source>
        <dbReference type="EMBL" id="MCL7930147.1"/>
    </source>
</evidence>
<dbReference type="Proteomes" id="UP001165308">
    <property type="component" value="Unassembled WGS sequence"/>
</dbReference>
<protein>
    <submittedName>
        <fullName evidence="7">LLM class flavin-dependent oxidoreductase</fullName>
    </submittedName>
</protein>
<comment type="similarity">
    <text evidence="5">Belongs to the NtaA/SnaA/DszA monooxygenase family.</text>
</comment>
<evidence type="ECO:0000256" key="2">
    <source>
        <dbReference type="ARBA" id="ARBA00022643"/>
    </source>
</evidence>
<accession>A0ABT0SQN8</accession>
<dbReference type="PIRSF" id="PIRSF000337">
    <property type="entry name" value="NTA_MOA"/>
    <property type="match status" value="1"/>
</dbReference>
<dbReference type="InterPro" id="IPR036661">
    <property type="entry name" value="Luciferase-like_sf"/>
</dbReference>
<keyword evidence="4" id="KW-0503">Monooxygenase</keyword>
<feature type="domain" description="Luciferase-like" evidence="6">
    <location>
        <begin position="26"/>
        <end position="382"/>
    </location>
</feature>
<keyword evidence="8" id="KW-1185">Reference proteome</keyword>
<proteinExistence type="inferred from homology"/>
<dbReference type="InterPro" id="IPR051260">
    <property type="entry name" value="Diverse_substr_monoxygenases"/>
</dbReference>
<reference evidence="7" key="1">
    <citation type="submission" date="2022-05" db="EMBL/GenBank/DDBJ databases">
        <title>Halomonas geminus sp. nov. and Halomonas llamarensis sp. nov. isolated from high-altitude salars of the Atacama Desert.</title>
        <authorList>
            <person name="Hintersatz C."/>
            <person name="Rojas L.A."/>
            <person name="Wei T.-S."/>
            <person name="Kutschke S."/>
            <person name="Lehmann F."/>
            <person name="Jain R."/>
            <person name="Pollmann K."/>
        </authorList>
    </citation>
    <scope>NUCLEOTIDE SEQUENCE</scope>
    <source>
        <strain evidence="7">ATCHA</strain>
    </source>
</reference>
<evidence type="ECO:0000256" key="4">
    <source>
        <dbReference type="ARBA" id="ARBA00023033"/>
    </source>
</evidence>